<dbReference type="EMBL" id="CAJPDQ010000007">
    <property type="protein sequence ID" value="CAF9912663.1"/>
    <property type="molecule type" value="Genomic_DNA"/>
</dbReference>
<dbReference type="InterPro" id="IPR034163">
    <property type="entry name" value="Aspergillopepsin-like_cat_dom"/>
</dbReference>
<evidence type="ECO:0000313" key="10">
    <source>
        <dbReference type="Proteomes" id="UP000664169"/>
    </source>
</evidence>
<evidence type="ECO:0000256" key="7">
    <source>
        <dbReference type="SAM" id="SignalP"/>
    </source>
</evidence>
<comment type="similarity">
    <text evidence="1 6">Belongs to the peptidase A1 family.</text>
</comment>
<dbReference type="SUPFAM" id="SSF50630">
    <property type="entry name" value="Acid proteases"/>
    <property type="match status" value="1"/>
</dbReference>
<feature type="active site" evidence="5">
    <location>
        <position position="288"/>
    </location>
</feature>
<dbReference type="PANTHER" id="PTHR47966">
    <property type="entry name" value="BETA-SITE APP-CLEAVING ENZYME, ISOFORM A-RELATED"/>
    <property type="match status" value="1"/>
</dbReference>
<evidence type="ECO:0000313" key="9">
    <source>
        <dbReference type="EMBL" id="CAF9912663.1"/>
    </source>
</evidence>
<dbReference type="PANTHER" id="PTHR47966:SF2">
    <property type="entry name" value="ASPERGILLOPEPSIN-1-RELATED"/>
    <property type="match status" value="1"/>
</dbReference>
<accession>A0A8H3EVU0</accession>
<evidence type="ECO:0000259" key="8">
    <source>
        <dbReference type="PROSITE" id="PS51767"/>
    </source>
</evidence>
<dbReference type="InterPro" id="IPR021109">
    <property type="entry name" value="Peptidase_aspartic_dom_sf"/>
</dbReference>
<evidence type="ECO:0000256" key="1">
    <source>
        <dbReference type="ARBA" id="ARBA00007447"/>
    </source>
</evidence>
<evidence type="ECO:0000256" key="2">
    <source>
        <dbReference type="ARBA" id="ARBA00022670"/>
    </source>
</evidence>
<keyword evidence="2 6" id="KW-0645">Protease</keyword>
<dbReference type="PROSITE" id="PS00141">
    <property type="entry name" value="ASP_PROTEASE"/>
    <property type="match status" value="2"/>
</dbReference>
<dbReference type="GO" id="GO:0004190">
    <property type="term" value="F:aspartic-type endopeptidase activity"/>
    <property type="evidence" value="ECO:0007669"/>
    <property type="project" value="UniProtKB-KW"/>
</dbReference>
<reference evidence="9" key="1">
    <citation type="submission" date="2021-03" db="EMBL/GenBank/DDBJ databases">
        <authorList>
            <person name="Tagirdzhanova G."/>
        </authorList>
    </citation>
    <scope>NUCLEOTIDE SEQUENCE</scope>
</reference>
<feature type="active site" evidence="5">
    <location>
        <position position="103"/>
    </location>
</feature>
<dbReference type="InterPro" id="IPR001461">
    <property type="entry name" value="Aspartic_peptidase_A1"/>
</dbReference>
<evidence type="ECO:0000256" key="6">
    <source>
        <dbReference type="RuleBase" id="RU000454"/>
    </source>
</evidence>
<sequence>MHYYLAITAALAVGVVARPANKPTGFIIKQVKNPNFHRNGPAEFAKALNKWLPYSETWDSPAIERRGDGSVVTNPASGSGDGADQEYLCPVNINGQVFKLDFDTGSSDLWVRGPTIPASGSHTAFAPKNGDNPIPNETWNITYGDKTGASGIVYSETVNVGPVAVTKQAVEVATSISPTFQRDPADGLLGLAFSGINTVKTNGQRTPQNTFFQNAITQKILNKPVFGVSLKYKAAGSYDFGFVRSTTNTTLAYTPVDRSHGFWGFTPSGVQIGGKAVSSSSSLTGIADTGTTLLLLPDDIVASYYQGTGAALANGHYTFPCSTTLPDFQVVIGAATITIPGKFINYDTVSKGSTTCFGGIQPSSQLKMNIYGDIFLKAAYVVFDATVGAPKLGFAPGS</sequence>
<keyword evidence="7" id="KW-0732">Signal</keyword>
<dbReference type="GO" id="GO:0006508">
    <property type="term" value="P:proteolysis"/>
    <property type="evidence" value="ECO:0007669"/>
    <property type="project" value="UniProtKB-KW"/>
</dbReference>
<name>A0A8H3EVU0_9LECA</name>
<dbReference type="Proteomes" id="UP000664169">
    <property type="component" value="Unassembled WGS sequence"/>
</dbReference>
<dbReference type="Gene3D" id="2.40.70.10">
    <property type="entry name" value="Acid Proteases"/>
    <property type="match status" value="2"/>
</dbReference>
<dbReference type="Pfam" id="PF00026">
    <property type="entry name" value="Asp"/>
    <property type="match status" value="1"/>
</dbReference>
<keyword evidence="10" id="KW-1185">Reference proteome</keyword>
<keyword evidence="4 6" id="KW-0378">Hydrolase</keyword>
<evidence type="ECO:0000256" key="3">
    <source>
        <dbReference type="ARBA" id="ARBA00022750"/>
    </source>
</evidence>
<evidence type="ECO:0000256" key="4">
    <source>
        <dbReference type="ARBA" id="ARBA00022801"/>
    </source>
</evidence>
<dbReference type="CDD" id="cd06097">
    <property type="entry name" value="Aspergillopepsin_like"/>
    <property type="match status" value="1"/>
</dbReference>
<dbReference type="InterPro" id="IPR033121">
    <property type="entry name" value="PEPTIDASE_A1"/>
</dbReference>
<keyword evidence="3 6" id="KW-0064">Aspartyl protease</keyword>
<dbReference type="InterPro" id="IPR001969">
    <property type="entry name" value="Aspartic_peptidase_AS"/>
</dbReference>
<feature type="domain" description="Peptidase A1" evidence="8">
    <location>
        <begin position="87"/>
        <end position="395"/>
    </location>
</feature>
<proteinExistence type="inferred from homology"/>
<protein>
    <recommendedName>
        <fullName evidence="8">Peptidase A1 domain-containing protein</fullName>
    </recommendedName>
</protein>
<dbReference type="OrthoDB" id="2747330at2759"/>
<feature type="chain" id="PRO_5034197243" description="Peptidase A1 domain-containing protein" evidence="7">
    <location>
        <begin position="18"/>
        <end position="398"/>
    </location>
</feature>
<feature type="signal peptide" evidence="7">
    <location>
        <begin position="1"/>
        <end position="17"/>
    </location>
</feature>
<dbReference type="PRINTS" id="PR00792">
    <property type="entry name" value="PEPSIN"/>
</dbReference>
<organism evidence="9 10">
    <name type="scientific">Gomphillus americanus</name>
    <dbReference type="NCBI Taxonomy" id="1940652"/>
    <lineage>
        <taxon>Eukaryota</taxon>
        <taxon>Fungi</taxon>
        <taxon>Dikarya</taxon>
        <taxon>Ascomycota</taxon>
        <taxon>Pezizomycotina</taxon>
        <taxon>Lecanoromycetes</taxon>
        <taxon>OSLEUM clade</taxon>
        <taxon>Ostropomycetidae</taxon>
        <taxon>Ostropales</taxon>
        <taxon>Graphidaceae</taxon>
        <taxon>Gomphilloideae</taxon>
        <taxon>Gomphillus</taxon>
    </lineage>
</organism>
<evidence type="ECO:0000256" key="5">
    <source>
        <dbReference type="PIRSR" id="PIRSR601461-1"/>
    </source>
</evidence>
<dbReference type="AlphaFoldDB" id="A0A8H3EVU0"/>
<dbReference type="PROSITE" id="PS51767">
    <property type="entry name" value="PEPTIDASE_A1"/>
    <property type="match status" value="1"/>
</dbReference>
<gene>
    <name evidence="9" type="ORF">GOMPHAMPRED_007724</name>
</gene>
<comment type="caution">
    <text evidence="9">The sequence shown here is derived from an EMBL/GenBank/DDBJ whole genome shotgun (WGS) entry which is preliminary data.</text>
</comment>